<accession>A0A133ZRU3</accession>
<keyword evidence="2" id="KW-1185">Reference proteome</keyword>
<dbReference type="AlphaFoldDB" id="A0A133ZRU3"/>
<comment type="caution">
    <text evidence="1">The sequence shown here is derived from an EMBL/GenBank/DDBJ whole genome shotgun (WGS) entry which is preliminary data.</text>
</comment>
<gene>
    <name evidence="1" type="ORF">HMPREF1866_01169</name>
</gene>
<proteinExistence type="predicted"/>
<dbReference type="OrthoDB" id="2055246at2"/>
<reference evidence="2" key="1">
    <citation type="submission" date="2016-01" db="EMBL/GenBank/DDBJ databases">
        <authorList>
            <person name="Mitreva M."/>
            <person name="Pepin K.H."/>
            <person name="Mihindukulasuriya K.A."/>
            <person name="Fulton R."/>
            <person name="Fronick C."/>
            <person name="O'Laughlin M."/>
            <person name="Miner T."/>
            <person name="Herter B."/>
            <person name="Rosa B.A."/>
            <person name="Cordes M."/>
            <person name="Tomlinson C."/>
            <person name="Wollam A."/>
            <person name="Palsikar V.B."/>
            <person name="Mardis E.R."/>
            <person name="Wilson R.K."/>
        </authorList>
    </citation>
    <scope>NUCLEOTIDE SEQUENCE [LARGE SCALE GENOMIC DNA]</scope>
    <source>
        <strain evidence="2">DNF00896</strain>
    </source>
</reference>
<dbReference type="EMBL" id="LSDA01000063">
    <property type="protein sequence ID" value="KXB58132.1"/>
    <property type="molecule type" value="Genomic_DNA"/>
</dbReference>
<dbReference type="Proteomes" id="UP000070394">
    <property type="component" value="Unassembled WGS sequence"/>
</dbReference>
<name>A0A133ZRU3_9FIRM</name>
<protein>
    <submittedName>
        <fullName evidence="1">Uncharacterized protein</fullName>
    </submittedName>
</protein>
<sequence>MMMESIYNDIIFKSPPTLKVPLSRSERAAQYLAFEAVLSGSKLLEMAEEIWLREYAPEDYQREVKKNR</sequence>
<evidence type="ECO:0000313" key="2">
    <source>
        <dbReference type="Proteomes" id="UP000070394"/>
    </source>
</evidence>
<dbReference type="PATRIC" id="fig|467210.3.peg.1160"/>
<organism evidence="1 2">
    <name type="scientific">Lachnoanaerobaculum saburreum</name>
    <dbReference type="NCBI Taxonomy" id="467210"/>
    <lineage>
        <taxon>Bacteria</taxon>
        <taxon>Bacillati</taxon>
        <taxon>Bacillota</taxon>
        <taxon>Clostridia</taxon>
        <taxon>Lachnospirales</taxon>
        <taxon>Lachnospiraceae</taxon>
        <taxon>Lachnoanaerobaculum</taxon>
    </lineage>
</organism>
<dbReference type="STRING" id="467210.HMPREF1866_01169"/>
<evidence type="ECO:0000313" key="1">
    <source>
        <dbReference type="EMBL" id="KXB58132.1"/>
    </source>
</evidence>